<dbReference type="GeneID" id="17308864"/>
<feature type="chain" id="PRO_5008771825" description="Methyltransferase domain-containing protein" evidence="2">
    <location>
        <begin position="26"/>
        <end position="489"/>
    </location>
</feature>
<evidence type="ECO:0000313" key="5">
    <source>
        <dbReference type="Proteomes" id="UP000011087"/>
    </source>
</evidence>
<dbReference type="RefSeq" id="XP_005839362.1">
    <property type="nucleotide sequence ID" value="XM_005839305.1"/>
</dbReference>
<feature type="signal peptide" evidence="2">
    <location>
        <begin position="1"/>
        <end position="25"/>
    </location>
</feature>
<dbReference type="PaxDb" id="55529-EKX52382"/>
<dbReference type="EnsemblProtists" id="EKX52382">
    <property type="protein sequence ID" value="EKX52382"/>
    <property type="gene ID" value="GUITHDRAFT_102284"/>
</dbReference>
<dbReference type="AlphaFoldDB" id="L1JVH8"/>
<keyword evidence="5" id="KW-1185">Reference proteome</keyword>
<reference evidence="5" key="2">
    <citation type="submission" date="2012-11" db="EMBL/GenBank/DDBJ databases">
        <authorList>
            <person name="Kuo A."/>
            <person name="Curtis B.A."/>
            <person name="Tanifuji G."/>
            <person name="Burki F."/>
            <person name="Gruber A."/>
            <person name="Irimia M."/>
            <person name="Maruyama S."/>
            <person name="Arias M.C."/>
            <person name="Ball S.G."/>
            <person name="Gile G.H."/>
            <person name="Hirakawa Y."/>
            <person name="Hopkins J.F."/>
            <person name="Rensing S.A."/>
            <person name="Schmutz J."/>
            <person name="Symeonidi A."/>
            <person name="Elias M."/>
            <person name="Eveleigh R.J."/>
            <person name="Herman E.K."/>
            <person name="Klute M.J."/>
            <person name="Nakayama T."/>
            <person name="Obornik M."/>
            <person name="Reyes-Prieto A."/>
            <person name="Armbrust E.V."/>
            <person name="Aves S.J."/>
            <person name="Beiko R.G."/>
            <person name="Coutinho P."/>
            <person name="Dacks J.B."/>
            <person name="Durnford D.G."/>
            <person name="Fast N.M."/>
            <person name="Green B.R."/>
            <person name="Grisdale C."/>
            <person name="Hempe F."/>
            <person name="Henrissat B."/>
            <person name="Hoppner M.P."/>
            <person name="Ishida K.-I."/>
            <person name="Kim E."/>
            <person name="Koreny L."/>
            <person name="Kroth P.G."/>
            <person name="Liu Y."/>
            <person name="Malik S.-B."/>
            <person name="Maier U.G."/>
            <person name="McRose D."/>
            <person name="Mock T."/>
            <person name="Neilson J.A."/>
            <person name="Onodera N.T."/>
            <person name="Poole A.M."/>
            <person name="Pritham E.J."/>
            <person name="Richards T.A."/>
            <person name="Rocap G."/>
            <person name="Roy S.W."/>
            <person name="Sarai C."/>
            <person name="Schaack S."/>
            <person name="Shirato S."/>
            <person name="Slamovits C.H."/>
            <person name="Spencer D.F."/>
            <person name="Suzuki S."/>
            <person name="Worden A.Z."/>
            <person name="Zauner S."/>
            <person name="Barry K."/>
            <person name="Bell C."/>
            <person name="Bharti A.K."/>
            <person name="Crow J.A."/>
            <person name="Grimwood J."/>
            <person name="Kramer R."/>
            <person name="Lindquist E."/>
            <person name="Lucas S."/>
            <person name="Salamov A."/>
            <person name="McFadden G.I."/>
            <person name="Lane C.E."/>
            <person name="Keeling P.J."/>
            <person name="Gray M.W."/>
            <person name="Grigoriev I.V."/>
            <person name="Archibald J.M."/>
        </authorList>
    </citation>
    <scope>NUCLEOTIDE SEQUENCE</scope>
    <source>
        <strain evidence="5">CCMP2712</strain>
    </source>
</reference>
<dbReference type="Proteomes" id="UP000011087">
    <property type="component" value="Unassembled WGS sequence"/>
</dbReference>
<dbReference type="KEGG" id="gtt:GUITHDRAFT_102284"/>
<reference evidence="4" key="3">
    <citation type="submission" date="2015-06" db="UniProtKB">
        <authorList>
            <consortium name="EnsemblProtists"/>
        </authorList>
    </citation>
    <scope>IDENTIFICATION</scope>
</reference>
<dbReference type="OrthoDB" id="10559269at2759"/>
<feature type="region of interest" description="Disordered" evidence="1">
    <location>
        <begin position="374"/>
        <end position="398"/>
    </location>
</feature>
<protein>
    <recommendedName>
        <fullName evidence="6">Methyltransferase domain-containing protein</fullName>
    </recommendedName>
</protein>
<evidence type="ECO:0000256" key="1">
    <source>
        <dbReference type="SAM" id="MobiDB-lite"/>
    </source>
</evidence>
<proteinExistence type="predicted"/>
<evidence type="ECO:0000256" key="2">
    <source>
        <dbReference type="SAM" id="SignalP"/>
    </source>
</evidence>
<keyword evidence="2" id="KW-0732">Signal</keyword>
<dbReference type="InterPro" id="IPR018887">
    <property type="entry name" value="MYDGF"/>
</dbReference>
<evidence type="ECO:0000313" key="3">
    <source>
        <dbReference type="EMBL" id="EKX52382.1"/>
    </source>
</evidence>
<reference evidence="3 5" key="1">
    <citation type="journal article" date="2012" name="Nature">
        <title>Algal genomes reveal evolutionary mosaicism and the fate of nucleomorphs.</title>
        <authorList>
            <consortium name="DOE Joint Genome Institute"/>
            <person name="Curtis B.A."/>
            <person name="Tanifuji G."/>
            <person name="Burki F."/>
            <person name="Gruber A."/>
            <person name="Irimia M."/>
            <person name="Maruyama S."/>
            <person name="Arias M.C."/>
            <person name="Ball S.G."/>
            <person name="Gile G.H."/>
            <person name="Hirakawa Y."/>
            <person name="Hopkins J.F."/>
            <person name="Kuo A."/>
            <person name="Rensing S.A."/>
            <person name="Schmutz J."/>
            <person name="Symeonidi A."/>
            <person name="Elias M."/>
            <person name="Eveleigh R.J."/>
            <person name="Herman E.K."/>
            <person name="Klute M.J."/>
            <person name="Nakayama T."/>
            <person name="Obornik M."/>
            <person name="Reyes-Prieto A."/>
            <person name="Armbrust E.V."/>
            <person name="Aves S.J."/>
            <person name="Beiko R.G."/>
            <person name="Coutinho P."/>
            <person name="Dacks J.B."/>
            <person name="Durnford D.G."/>
            <person name="Fast N.M."/>
            <person name="Green B.R."/>
            <person name="Grisdale C.J."/>
            <person name="Hempel F."/>
            <person name="Henrissat B."/>
            <person name="Hoppner M.P."/>
            <person name="Ishida K."/>
            <person name="Kim E."/>
            <person name="Koreny L."/>
            <person name="Kroth P.G."/>
            <person name="Liu Y."/>
            <person name="Malik S.B."/>
            <person name="Maier U.G."/>
            <person name="McRose D."/>
            <person name="Mock T."/>
            <person name="Neilson J.A."/>
            <person name="Onodera N.T."/>
            <person name="Poole A.M."/>
            <person name="Pritham E.J."/>
            <person name="Richards T.A."/>
            <person name="Rocap G."/>
            <person name="Roy S.W."/>
            <person name="Sarai C."/>
            <person name="Schaack S."/>
            <person name="Shirato S."/>
            <person name="Slamovits C.H."/>
            <person name="Spencer D.F."/>
            <person name="Suzuki S."/>
            <person name="Worden A.Z."/>
            <person name="Zauner S."/>
            <person name="Barry K."/>
            <person name="Bell C."/>
            <person name="Bharti A.K."/>
            <person name="Crow J.A."/>
            <person name="Grimwood J."/>
            <person name="Kramer R."/>
            <person name="Lindquist E."/>
            <person name="Lucas S."/>
            <person name="Salamov A."/>
            <person name="McFadden G.I."/>
            <person name="Lane C.E."/>
            <person name="Keeling P.J."/>
            <person name="Gray M.W."/>
            <person name="Grigoriev I.V."/>
            <person name="Archibald J.M."/>
        </authorList>
    </citation>
    <scope>NUCLEOTIDE SEQUENCE</scope>
    <source>
        <strain evidence="3 5">CCMP2712</strain>
    </source>
</reference>
<dbReference type="HOGENOM" id="CLU_558331_0_0_1"/>
<dbReference type="Pfam" id="PF10572">
    <property type="entry name" value="UPF0556"/>
    <property type="match status" value="1"/>
</dbReference>
<dbReference type="EMBL" id="JH992973">
    <property type="protein sequence ID" value="EKX52382.1"/>
    <property type="molecule type" value="Genomic_DNA"/>
</dbReference>
<name>L1JVH8_GUITC</name>
<organism evidence="3">
    <name type="scientific">Guillardia theta (strain CCMP2712)</name>
    <name type="common">Cryptophyte</name>
    <dbReference type="NCBI Taxonomy" id="905079"/>
    <lineage>
        <taxon>Eukaryota</taxon>
        <taxon>Cryptophyceae</taxon>
        <taxon>Pyrenomonadales</taxon>
        <taxon>Geminigeraceae</taxon>
        <taxon>Guillardia</taxon>
    </lineage>
</organism>
<accession>L1JVH8</accession>
<evidence type="ECO:0000313" key="4">
    <source>
        <dbReference type="EnsemblProtists" id="EKX52382"/>
    </source>
</evidence>
<evidence type="ECO:0008006" key="6">
    <source>
        <dbReference type="Google" id="ProtNLM"/>
    </source>
</evidence>
<gene>
    <name evidence="3" type="ORF">GUITHDRAFT_102284</name>
</gene>
<sequence>MTKTSIFLVVLAVAAIMPDNMFVNGAIPPIKQDSFKEFHIVKNVDDSQEVTLDSHTCQFTYRAMNSAHGELWRIEMQHDHGQYTCIIEDQDKNPPHASFLGFSAHLVGAKDNTLLMHEVWNHQGVLLESDGYIEEGNSVRSDSHWNLGGLSRIVIKGRILLDLVEDLDRDGSFVEIGSDRGEGSTAFLWSLSSQLGSDFFSVDFSQEGYENARRVCSECAHRELGEQFLKENFPNLSNFGRVSFAYLDNYDWIWAGEHPDSYKHVYPTMISDHDLSQYKFKMRKEYEQQGLTLNNQKSQEAHLEQAKVVDRLCTDRCIILFDDTFQIGGGRYSGKGGAALRYLLEGNRFEVIMQSSPSAPSYDGFVMVRKLAVSDEGGPEPRPQSEADANGSSARDSVPQLQLLSPGDRSGVSCCAAQVVVEMTGAVQDWHTLVVYVDYLETFRKIDWSEEQMRGTGEKVKFEVFYDERKHKDKPVTVSFHIVMPCAEV</sequence>